<dbReference type="EMBL" id="JAOTJD010000010">
    <property type="protein sequence ID" value="MFD3263719.1"/>
    <property type="molecule type" value="Genomic_DNA"/>
</dbReference>
<feature type="signal peptide" evidence="1">
    <location>
        <begin position="1"/>
        <end position="23"/>
    </location>
</feature>
<reference evidence="2 3" key="1">
    <citation type="submission" date="2022-09" db="EMBL/GenBank/DDBJ databases">
        <title>New species of Phenylobacterium.</title>
        <authorList>
            <person name="Mieszkin S."/>
        </authorList>
    </citation>
    <scope>NUCLEOTIDE SEQUENCE [LARGE SCALE GENOMIC DNA]</scope>
    <source>
        <strain evidence="2 3">HK31-G</strain>
    </source>
</reference>
<evidence type="ECO:0000256" key="1">
    <source>
        <dbReference type="SAM" id="SignalP"/>
    </source>
</evidence>
<feature type="chain" id="PRO_5045340637" evidence="1">
    <location>
        <begin position="24"/>
        <end position="230"/>
    </location>
</feature>
<keyword evidence="3" id="KW-1185">Reference proteome</keyword>
<keyword evidence="1" id="KW-0732">Signal</keyword>
<dbReference type="NCBIfam" id="TIGR02001">
    <property type="entry name" value="gcw_chp"/>
    <property type="match status" value="1"/>
</dbReference>
<protein>
    <submittedName>
        <fullName evidence="2">TorF family putative porin</fullName>
    </submittedName>
</protein>
<dbReference type="InterPro" id="IPR010239">
    <property type="entry name" value="CHP02001"/>
</dbReference>
<dbReference type="InterPro" id="IPR023614">
    <property type="entry name" value="Porin_dom_sf"/>
</dbReference>
<dbReference type="RefSeq" id="WP_377368846.1">
    <property type="nucleotide sequence ID" value="NZ_JAOTJD010000010.1"/>
</dbReference>
<name>A0ABW6CLQ9_9CAUL</name>
<gene>
    <name evidence="2" type="ORF">OCL97_07005</name>
</gene>
<evidence type="ECO:0000313" key="3">
    <source>
        <dbReference type="Proteomes" id="UP001598130"/>
    </source>
</evidence>
<sequence length="230" mass="24313">MNILKTMLLAAAATAAMGGSALAADEDIALSFNLGATTDYVFRGVSQTNNEGQIFGGADATLYGIGYAGVWVSNVEFGNGTDLEYDIYAGIKPTIGVVNLDFGVYYYGYTNQPTGSHEDYVEYKAAASTAVGPATVGALVFYSPEFFGKTGKATYYEVNGAVPVAEKVSVSGAIGHQEIEGPADYNTWNLGVGYALNDTVGFDLRYHDTDEHGFGDIYESKVVLGVKASF</sequence>
<comment type="caution">
    <text evidence="2">The sequence shown here is derived from an EMBL/GenBank/DDBJ whole genome shotgun (WGS) entry which is preliminary data.</text>
</comment>
<dbReference type="SUPFAM" id="SSF56935">
    <property type="entry name" value="Porins"/>
    <property type="match status" value="1"/>
</dbReference>
<accession>A0ABW6CLQ9</accession>
<dbReference type="Gene3D" id="2.40.160.10">
    <property type="entry name" value="Porin"/>
    <property type="match status" value="1"/>
</dbReference>
<evidence type="ECO:0000313" key="2">
    <source>
        <dbReference type="EMBL" id="MFD3263719.1"/>
    </source>
</evidence>
<dbReference type="Proteomes" id="UP001598130">
    <property type="component" value="Unassembled WGS sequence"/>
</dbReference>
<dbReference type="Pfam" id="PF09694">
    <property type="entry name" value="Gcw_chp"/>
    <property type="match status" value="1"/>
</dbReference>
<organism evidence="2 3">
    <name type="scientific">Phenylobacterium ferrooxidans</name>
    <dbReference type="NCBI Taxonomy" id="2982689"/>
    <lineage>
        <taxon>Bacteria</taxon>
        <taxon>Pseudomonadati</taxon>
        <taxon>Pseudomonadota</taxon>
        <taxon>Alphaproteobacteria</taxon>
        <taxon>Caulobacterales</taxon>
        <taxon>Caulobacteraceae</taxon>
        <taxon>Phenylobacterium</taxon>
    </lineage>
</organism>
<proteinExistence type="predicted"/>